<feature type="transmembrane region" description="Helical" evidence="4">
    <location>
        <begin position="179"/>
        <end position="199"/>
    </location>
</feature>
<dbReference type="Proteomes" id="UP001319200">
    <property type="component" value="Unassembled WGS sequence"/>
</dbReference>
<feature type="transmembrane region" description="Helical" evidence="4">
    <location>
        <begin position="118"/>
        <end position="142"/>
    </location>
</feature>
<accession>A0AAP2GHD7</accession>
<dbReference type="AlphaFoldDB" id="A0AAP2GHD7"/>
<dbReference type="InterPro" id="IPR009057">
    <property type="entry name" value="Homeodomain-like_sf"/>
</dbReference>
<dbReference type="SMART" id="SM00342">
    <property type="entry name" value="HTH_ARAC"/>
    <property type="match status" value="1"/>
</dbReference>
<evidence type="ECO:0000256" key="2">
    <source>
        <dbReference type="ARBA" id="ARBA00023125"/>
    </source>
</evidence>
<proteinExistence type="predicted"/>
<dbReference type="RefSeq" id="WP_254160741.1">
    <property type="nucleotide sequence ID" value="NZ_JAHESF010000003.1"/>
</dbReference>
<dbReference type="EMBL" id="JAHESF010000003">
    <property type="protein sequence ID" value="MBT1695931.1"/>
    <property type="molecule type" value="Genomic_DNA"/>
</dbReference>
<keyword evidence="3" id="KW-0804">Transcription</keyword>
<gene>
    <name evidence="6" type="ORF">KK083_03525</name>
</gene>
<feature type="transmembrane region" description="Helical" evidence="4">
    <location>
        <begin position="6"/>
        <end position="28"/>
    </location>
</feature>
<keyword evidence="7" id="KW-1185">Reference proteome</keyword>
<organism evidence="6 7">
    <name type="scientific">Chryseosolibacter histidini</name>
    <dbReference type="NCBI Taxonomy" id="2782349"/>
    <lineage>
        <taxon>Bacteria</taxon>
        <taxon>Pseudomonadati</taxon>
        <taxon>Bacteroidota</taxon>
        <taxon>Cytophagia</taxon>
        <taxon>Cytophagales</taxon>
        <taxon>Chryseotaleaceae</taxon>
        <taxon>Chryseosolibacter</taxon>
    </lineage>
</organism>
<evidence type="ECO:0000313" key="6">
    <source>
        <dbReference type="EMBL" id="MBT1695931.1"/>
    </source>
</evidence>
<name>A0AAP2GHD7_9BACT</name>
<feature type="transmembrane region" description="Helical" evidence="4">
    <location>
        <begin position="35"/>
        <end position="56"/>
    </location>
</feature>
<evidence type="ECO:0000256" key="3">
    <source>
        <dbReference type="ARBA" id="ARBA00023163"/>
    </source>
</evidence>
<protein>
    <submittedName>
        <fullName evidence="6">Helix-turn-helix transcriptional regulator</fullName>
    </submittedName>
</protein>
<evidence type="ECO:0000256" key="1">
    <source>
        <dbReference type="ARBA" id="ARBA00023015"/>
    </source>
</evidence>
<dbReference type="PROSITE" id="PS01124">
    <property type="entry name" value="HTH_ARAC_FAMILY_2"/>
    <property type="match status" value="1"/>
</dbReference>
<feature type="transmembrane region" description="Helical" evidence="4">
    <location>
        <begin position="154"/>
        <end position="173"/>
    </location>
</feature>
<keyword evidence="2" id="KW-0238">DNA-binding</keyword>
<dbReference type="GO" id="GO:0043565">
    <property type="term" value="F:sequence-specific DNA binding"/>
    <property type="evidence" value="ECO:0007669"/>
    <property type="project" value="InterPro"/>
</dbReference>
<dbReference type="InterPro" id="IPR018060">
    <property type="entry name" value="HTH_AraC"/>
</dbReference>
<feature type="transmembrane region" description="Helical" evidence="4">
    <location>
        <begin position="93"/>
        <end position="112"/>
    </location>
</feature>
<evidence type="ECO:0000256" key="4">
    <source>
        <dbReference type="SAM" id="Phobius"/>
    </source>
</evidence>
<dbReference type="PANTHER" id="PTHR43280:SF29">
    <property type="entry name" value="ARAC-FAMILY TRANSCRIPTIONAL REGULATOR"/>
    <property type="match status" value="1"/>
</dbReference>
<keyword evidence="1" id="KW-0805">Transcription regulation</keyword>
<keyword evidence="4" id="KW-0472">Membrane</keyword>
<reference evidence="6 7" key="1">
    <citation type="submission" date="2021-05" db="EMBL/GenBank/DDBJ databases">
        <title>A Polyphasic approach of four new species of the genus Ohtaekwangia: Ohtaekwangia histidinii sp. nov., Ohtaekwangia cretensis sp. nov., Ohtaekwangia indiensis sp. nov., Ohtaekwangia reichenbachii sp. nov. from diverse environment.</title>
        <authorList>
            <person name="Octaviana S."/>
        </authorList>
    </citation>
    <scope>NUCLEOTIDE SEQUENCE [LARGE SCALE GENOMIC DNA]</scope>
    <source>
        <strain evidence="6 7">PWU4</strain>
    </source>
</reference>
<comment type="caution">
    <text evidence="6">The sequence shown here is derived from an EMBL/GenBank/DDBJ whole genome shotgun (WGS) entry which is preliminary data.</text>
</comment>
<dbReference type="Gene3D" id="1.10.10.60">
    <property type="entry name" value="Homeodomain-like"/>
    <property type="match status" value="2"/>
</dbReference>
<evidence type="ECO:0000259" key="5">
    <source>
        <dbReference type="PROSITE" id="PS01124"/>
    </source>
</evidence>
<evidence type="ECO:0000313" key="7">
    <source>
        <dbReference type="Proteomes" id="UP001319200"/>
    </source>
</evidence>
<sequence>MSAKNVALVLSSLGVAQALLLCIYLFTLKEKKTNLFLALALLGITLRIGKSVFLSYMPVAPWLRNLAISGLLLSGPCLWFYGKALFEKRTFLTRDYFHLVPFILFFSLAGFIPNRGDLVSGLIYAMVFVHLAAYLVICWRYIIQELSGARLQSWYRNIIAGVTFIWLLYMGIFATLIPLYILGAVFFSFLIYIFTFLLMKRHVFALEKYSSSGMDNIASKKILQQVKALFGEQELFLDSNITLKTVAEKLSVSPRDLSQVINENEQKNFSEFVNHYRIEKAKALLTDPNRAQEKIETIAYDCGFGNVTSFNLAFKGITQMTPSQYRQSKAST</sequence>
<keyword evidence="4" id="KW-1133">Transmembrane helix</keyword>
<dbReference type="Pfam" id="PF12833">
    <property type="entry name" value="HTH_18"/>
    <property type="match status" value="1"/>
</dbReference>
<dbReference type="SUPFAM" id="SSF46689">
    <property type="entry name" value="Homeodomain-like"/>
    <property type="match status" value="1"/>
</dbReference>
<feature type="domain" description="HTH araC/xylS-type" evidence="5">
    <location>
        <begin position="220"/>
        <end position="328"/>
    </location>
</feature>
<dbReference type="GO" id="GO:0003700">
    <property type="term" value="F:DNA-binding transcription factor activity"/>
    <property type="evidence" value="ECO:0007669"/>
    <property type="project" value="InterPro"/>
</dbReference>
<dbReference type="PANTHER" id="PTHR43280">
    <property type="entry name" value="ARAC-FAMILY TRANSCRIPTIONAL REGULATOR"/>
    <property type="match status" value="1"/>
</dbReference>
<feature type="transmembrane region" description="Helical" evidence="4">
    <location>
        <begin position="62"/>
        <end position="81"/>
    </location>
</feature>
<keyword evidence="4" id="KW-0812">Transmembrane</keyword>